<protein>
    <submittedName>
        <fullName evidence="2">Uncharacterized protein</fullName>
    </submittedName>
</protein>
<keyword evidence="3" id="KW-1185">Reference proteome</keyword>
<keyword evidence="1" id="KW-0472">Membrane</keyword>
<dbReference type="Proteomes" id="UP000238479">
    <property type="component" value="Chromosome 1"/>
</dbReference>
<feature type="transmembrane region" description="Helical" evidence="1">
    <location>
        <begin position="66"/>
        <end position="86"/>
    </location>
</feature>
<comment type="caution">
    <text evidence="2">The sequence shown here is derived from an EMBL/GenBank/DDBJ whole genome shotgun (WGS) entry which is preliminary data.</text>
</comment>
<dbReference type="Gramene" id="PRQ60240">
    <property type="protein sequence ID" value="PRQ60240"/>
    <property type="gene ID" value="RchiOBHm_Chr1g0379051"/>
</dbReference>
<dbReference type="AlphaFoldDB" id="A0A2P6SNJ9"/>
<keyword evidence="1" id="KW-0812">Transmembrane</keyword>
<reference evidence="2 3" key="1">
    <citation type="journal article" date="2018" name="Nat. Genet.">
        <title>The Rosa genome provides new insights in the design of modern roses.</title>
        <authorList>
            <person name="Bendahmane M."/>
        </authorList>
    </citation>
    <scope>NUCLEOTIDE SEQUENCE [LARGE SCALE GENOMIC DNA]</scope>
    <source>
        <strain evidence="3">cv. Old Blush</strain>
    </source>
</reference>
<name>A0A2P6SNJ9_ROSCH</name>
<evidence type="ECO:0000313" key="2">
    <source>
        <dbReference type="EMBL" id="PRQ60240.1"/>
    </source>
</evidence>
<feature type="transmembrane region" description="Helical" evidence="1">
    <location>
        <begin position="25"/>
        <end position="45"/>
    </location>
</feature>
<evidence type="ECO:0000313" key="3">
    <source>
        <dbReference type="Proteomes" id="UP000238479"/>
    </source>
</evidence>
<organism evidence="2 3">
    <name type="scientific">Rosa chinensis</name>
    <name type="common">China rose</name>
    <dbReference type="NCBI Taxonomy" id="74649"/>
    <lineage>
        <taxon>Eukaryota</taxon>
        <taxon>Viridiplantae</taxon>
        <taxon>Streptophyta</taxon>
        <taxon>Embryophyta</taxon>
        <taxon>Tracheophyta</taxon>
        <taxon>Spermatophyta</taxon>
        <taxon>Magnoliopsida</taxon>
        <taxon>eudicotyledons</taxon>
        <taxon>Gunneridae</taxon>
        <taxon>Pentapetalae</taxon>
        <taxon>rosids</taxon>
        <taxon>fabids</taxon>
        <taxon>Rosales</taxon>
        <taxon>Rosaceae</taxon>
        <taxon>Rosoideae</taxon>
        <taxon>Rosoideae incertae sedis</taxon>
        <taxon>Rosa</taxon>
    </lineage>
</organism>
<sequence length="95" mass="11735">MFTYTFNSFGYLIFSFTYIFNSFRYLIFVLTRLTYILNSFSYLIFTMIFRRNTSFHKKLIQRTSLGAYKIFLLFFSFSFFTTRSIFLRKHYSNEK</sequence>
<evidence type="ECO:0000256" key="1">
    <source>
        <dbReference type="SAM" id="Phobius"/>
    </source>
</evidence>
<accession>A0A2P6SNJ9</accession>
<gene>
    <name evidence="2" type="ORF">RchiOBHm_Chr1g0379051</name>
</gene>
<proteinExistence type="predicted"/>
<keyword evidence="1" id="KW-1133">Transmembrane helix</keyword>
<dbReference type="EMBL" id="PDCK01000039">
    <property type="protein sequence ID" value="PRQ60240.1"/>
    <property type="molecule type" value="Genomic_DNA"/>
</dbReference>